<dbReference type="KEGG" id="vdi:Vdis_2431"/>
<evidence type="ECO:0000256" key="1">
    <source>
        <dbReference type="SAM" id="Phobius"/>
    </source>
</evidence>
<dbReference type="OrthoDB" id="27046at2157"/>
<dbReference type="InterPro" id="IPR003675">
    <property type="entry name" value="Rce1/LyrA-like_dom"/>
</dbReference>
<keyword evidence="1" id="KW-0472">Membrane</keyword>
<keyword evidence="1" id="KW-1133">Transmembrane helix</keyword>
<dbReference type="GO" id="GO:0080120">
    <property type="term" value="P:CAAX-box protein maturation"/>
    <property type="evidence" value="ECO:0007669"/>
    <property type="project" value="UniProtKB-ARBA"/>
</dbReference>
<organism evidence="3 4">
    <name type="scientific">Vulcanisaeta distributa (strain DSM 14429 / JCM 11212 / NBRC 100878 / IC-017)</name>
    <dbReference type="NCBI Taxonomy" id="572478"/>
    <lineage>
        <taxon>Archaea</taxon>
        <taxon>Thermoproteota</taxon>
        <taxon>Thermoprotei</taxon>
        <taxon>Thermoproteales</taxon>
        <taxon>Thermoproteaceae</taxon>
        <taxon>Vulcanisaeta</taxon>
    </lineage>
</organism>
<dbReference type="GO" id="GO:0004175">
    <property type="term" value="F:endopeptidase activity"/>
    <property type="evidence" value="ECO:0007669"/>
    <property type="project" value="UniProtKB-ARBA"/>
</dbReference>
<dbReference type="EMBL" id="CP002100">
    <property type="protein sequence ID" value="ADN51797.1"/>
    <property type="molecule type" value="Genomic_DNA"/>
</dbReference>
<dbReference type="GeneID" id="9753391"/>
<reference evidence="3 4" key="1">
    <citation type="journal article" date="2010" name="Stand. Genomic Sci.">
        <title>Complete genome sequence of Vulcanisaeta distributa type strain (IC-017).</title>
        <authorList>
            <person name="Mavromatis K."/>
            <person name="Sikorski J."/>
            <person name="Pabst E."/>
            <person name="Teshima H."/>
            <person name="Lapidus A."/>
            <person name="Lucas S."/>
            <person name="Nolan M."/>
            <person name="Glavina Del Rio T."/>
            <person name="Cheng J.F."/>
            <person name="Bruce D."/>
            <person name="Goodwin L."/>
            <person name="Pitluck S."/>
            <person name="Liolios K."/>
            <person name="Ivanova N."/>
            <person name="Mikhailova N."/>
            <person name="Pati A."/>
            <person name="Chen A."/>
            <person name="Palaniappan K."/>
            <person name="Land M."/>
            <person name="Hauser L."/>
            <person name="Chang Y.J."/>
            <person name="Jeffries C.D."/>
            <person name="Rohde M."/>
            <person name="Spring S."/>
            <person name="Goker M."/>
            <person name="Wirth R."/>
            <person name="Woyke T."/>
            <person name="Bristow J."/>
            <person name="Eisen J.A."/>
            <person name="Markowitz V."/>
            <person name="Hugenholtz P."/>
            <person name="Klenk H.P."/>
            <person name="Kyrpides N.C."/>
        </authorList>
    </citation>
    <scope>NUCLEOTIDE SEQUENCE [LARGE SCALE GENOMIC DNA]</scope>
    <source>
        <strain evidence="4">DSM 14429 / JCM 11212 / NBRC 100878 / IC-017</strain>
    </source>
</reference>
<dbReference type="HOGENOM" id="CLU_108881_1_0_2"/>
<feature type="transmembrane region" description="Helical" evidence="1">
    <location>
        <begin position="61"/>
        <end position="85"/>
    </location>
</feature>
<feature type="transmembrane region" description="Helical" evidence="1">
    <location>
        <begin position="145"/>
        <end position="171"/>
    </location>
</feature>
<dbReference type="AlphaFoldDB" id="E1QRI3"/>
<accession>E1QRI3</accession>
<name>E1QRI3_VULDI</name>
<feature type="transmembrane region" description="Helical" evidence="1">
    <location>
        <begin position="183"/>
        <end position="205"/>
    </location>
</feature>
<feature type="domain" description="CAAX prenyl protease 2/Lysostaphin resistance protein A-like" evidence="2">
    <location>
        <begin position="108"/>
        <end position="194"/>
    </location>
</feature>
<keyword evidence="4" id="KW-1185">Reference proteome</keyword>
<dbReference type="STRING" id="572478.Vdis_2431"/>
<reference evidence="4" key="2">
    <citation type="journal article" date="2010" name="Stand. Genomic Sci.">
        <title>Complete genome sequence of Vulcanisaeta distributa type strain (IC-017T).</title>
        <authorList>
            <person name="Mavromatis K."/>
            <person name="Sikorski J."/>
            <person name="Pabst E."/>
            <person name="Teshima H."/>
            <person name="Lapidus A."/>
            <person name="Lucas S."/>
            <person name="Nolan M."/>
            <person name="Glavina Del Rio T."/>
            <person name="Cheng J."/>
            <person name="Bruce D."/>
            <person name="Goodwin L."/>
            <person name="Pitluck S."/>
            <person name="Liolios K."/>
            <person name="Ivanova N."/>
            <person name="Mikhailova N."/>
            <person name="Pati A."/>
            <person name="Chen A."/>
            <person name="Palaniappan K."/>
            <person name="Land M."/>
            <person name="Hauser L."/>
            <person name="Chang Y."/>
            <person name="Jeffries C."/>
            <person name="Rohde M."/>
            <person name="Spring S."/>
            <person name="Goker M."/>
            <person name="Wirth R."/>
            <person name="Woyke T."/>
            <person name="Bristow J."/>
            <person name="Eisen J."/>
            <person name="Markowitz V."/>
            <person name="Hugenholtz P."/>
            <person name="Klenk H."/>
            <person name="Kyrpides N."/>
        </authorList>
    </citation>
    <scope>NUCLEOTIDE SEQUENCE [LARGE SCALE GENOMIC DNA]</scope>
    <source>
        <strain evidence="4">DSM 14429 / JCM 11212 / NBRC 100878 / IC-017</strain>
    </source>
</reference>
<evidence type="ECO:0000313" key="4">
    <source>
        <dbReference type="Proteomes" id="UP000006681"/>
    </source>
</evidence>
<feature type="transmembrane region" description="Helical" evidence="1">
    <location>
        <begin position="105"/>
        <end position="124"/>
    </location>
</feature>
<keyword evidence="1" id="KW-0812">Transmembrane</keyword>
<protein>
    <submittedName>
        <fullName evidence="3">Abortive infection protein</fullName>
    </submittedName>
</protein>
<dbReference type="RefSeq" id="WP_013337522.1">
    <property type="nucleotide sequence ID" value="NC_014537.1"/>
</dbReference>
<evidence type="ECO:0000313" key="3">
    <source>
        <dbReference type="EMBL" id="ADN51797.1"/>
    </source>
</evidence>
<dbReference type="Pfam" id="PF02517">
    <property type="entry name" value="Rce1-like"/>
    <property type="match status" value="1"/>
</dbReference>
<dbReference type="eggNOG" id="arCOG07466">
    <property type="taxonomic scope" value="Archaea"/>
</dbReference>
<evidence type="ECO:0000259" key="2">
    <source>
        <dbReference type="Pfam" id="PF02517"/>
    </source>
</evidence>
<gene>
    <name evidence="3" type="ordered locus">Vdis_2431</name>
</gene>
<sequence length="206" mass="22710">MSGTRARDVAYIVLPLVLWPLSFDVFSRYFVYGMALSTLLLGSLSLAWFRDRLRWFRINAVVVIVLGLIMSGVLYMVFIGGYALLKYMGLAGYVVIVYEMVRGMVNAYALSIALVIIGFMEEVYWRGGLQELARGLGGIFNGEPWIASMIYYTLVHISTLNPALIAGAFAIGLVDGVLADKAGLTASIITHVVWLELMMVLLPLVS</sequence>
<feature type="transmembrane region" description="Helical" evidence="1">
    <location>
        <begin position="29"/>
        <end position="49"/>
    </location>
</feature>
<dbReference type="Proteomes" id="UP000006681">
    <property type="component" value="Chromosome"/>
</dbReference>
<proteinExistence type="predicted"/>